<evidence type="ECO:0000313" key="3">
    <source>
        <dbReference type="Proteomes" id="UP000261480"/>
    </source>
</evidence>
<reference evidence="2" key="2">
    <citation type="submission" date="2025-09" db="UniProtKB">
        <authorList>
            <consortium name="Ensembl"/>
        </authorList>
    </citation>
    <scope>IDENTIFICATION</scope>
</reference>
<dbReference type="InterPro" id="IPR000477">
    <property type="entry name" value="RT_dom"/>
</dbReference>
<feature type="domain" description="Reverse transcriptase" evidence="1">
    <location>
        <begin position="172"/>
        <end position="440"/>
    </location>
</feature>
<proteinExistence type="predicted"/>
<dbReference type="InterPro" id="IPR043502">
    <property type="entry name" value="DNA/RNA_pol_sf"/>
</dbReference>
<dbReference type="AlphaFoldDB" id="A0A3B3YM34"/>
<keyword evidence="3" id="KW-1185">Reference proteome</keyword>
<dbReference type="CDD" id="cd01650">
    <property type="entry name" value="RT_nLTR_like"/>
    <property type="match status" value="1"/>
</dbReference>
<sequence length="927" mass="107516">MYYCNDTDKYRRLLLLKSEYNELTTSKIATNLLWLKQSYYDQGEKAGKLLAWRLKKLQTNRAINLIKLNNGENLVDPISINDAFAKYYQNLYTSQYPDNTNKQKHFLDQLQFPTLSEESRKNLDEKLSVEELKMALSHMNSGKAPGPDGLPIELYKKFPDKLLPPLLEAFNESYEKGTLPPSLRLATISLLLKPGKPPTEMGSYRPISLMSCDTKILCKALARRIETHIPNLISNDQNGFVIGRQAFHNTRRLLNILYAKQFAMDHAFLSLDAEKAFDRIEWSYLFDTLKRFGLGGKYLKWIQLLYTEPVAKVATNGQLSRCINLCRSTRQGCPLSPLLFLFAIEPLAMAIRKSPEITGIQVGDVEHRLSRFADGIVLVLANLEESVQGVDKILKEFGEFSGYKVNQKKSSLLMLNRNNPPIQTQFTCTDEGFTYMGIKIDRDIEKMVSINYDPLVQKILVSLERWSEMPISMIGRINIIKMSILPKFLYLFQSIPLHIPASFFSSLDKAFNKFIWNNKRSRLRLSLLYLPYDRGGLRVPNIKLYYCAAQLCAASCYFSTGDIPCWVQIENNSVTLPLTSYFYSAELKYLLKNTKNPFLKNTISVWHYSHTVLDEVSKISCLSPIWGNNRFKPGRTDRGFRIWMNKGLNKIGDLYSEGVLMSFEQLVNKYSLPQKHFFKYLQIRSFIFASLKSTTEPPLSTIENIAVHHNQSRGLLSKFYNILLLASKENSLSYLQAWKTDLQTEIPEDEWNNSCLLAQMQTINTRFRLLQYKWLFRTYITPVKLHHFNSNIPDICVKCNIDKGTLFHCMWQCVELQTFWKEVIMFISRLIEQDVPMDSKLCLLHIFPDGFKGPTKRQKLVTFCLLQAKHLIALKWRNTERPKINEWIKLLSNNLAMEKLTYLTKGKLEDFKDIWFPFLHLVKYCDM</sequence>
<reference evidence="2" key="1">
    <citation type="submission" date="2025-08" db="UniProtKB">
        <authorList>
            <consortium name="Ensembl"/>
        </authorList>
    </citation>
    <scope>IDENTIFICATION</scope>
</reference>
<dbReference type="Proteomes" id="UP000261480">
    <property type="component" value="Unplaced"/>
</dbReference>
<dbReference type="Pfam" id="PF00078">
    <property type="entry name" value="RVT_1"/>
    <property type="match status" value="1"/>
</dbReference>
<dbReference type="Ensembl" id="ENSPMET00000018136.1">
    <property type="protein sequence ID" value="ENSPMEP00000028218.1"/>
    <property type="gene ID" value="ENSPMEG00000013148.1"/>
</dbReference>
<evidence type="ECO:0000259" key="1">
    <source>
        <dbReference type="PROSITE" id="PS50878"/>
    </source>
</evidence>
<dbReference type="SUPFAM" id="SSF56672">
    <property type="entry name" value="DNA/RNA polymerases"/>
    <property type="match status" value="1"/>
</dbReference>
<accession>A0A3B3YM34</accession>
<evidence type="ECO:0000313" key="2">
    <source>
        <dbReference type="Ensembl" id="ENSPMEP00000028218.1"/>
    </source>
</evidence>
<name>A0A3B3YM34_9TELE</name>
<dbReference type="PANTHER" id="PTHR31635">
    <property type="entry name" value="REVERSE TRANSCRIPTASE DOMAIN-CONTAINING PROTEIN-RELATED"/>
    <property type="match status" value="1"/>
</dbReference>
<protein>
    <recommendedName>
        <fullName evidence="1">Reverse transcriptase domain-containing protein</fullName>
    </recommendedName>
</protein>
<organism evidence="2 3">
    <name type="scientific">Poecilia mexicana</name>
    <dbReference type="NCBI Taxonomy" id="48701"/>
    <lineage>
        <taxon>Eukaryota</taxon>
        <taxon>Metazoa</taxon>
        <taxon>Chordata</taxon>
        <taxon>Craniata</taxon>
        <taxon>Vertebrata</taxon>
        <taxon>Euteleostomi</taxon>
        <taxon>Actinopterygii</taxon>
        <taxon>Neopterygii</taxon>
        <taxon>Teleostei</taxon>
        <taxon>Neoteleostei</taxon>
        <taxon>Acanthomorphata</taxon>
        <taxon>Ovalentaria</taxon>
        <taxon>Atherinomorphae</taxon>
        <taxon>Cyprinodontiformes</taxon>
        <taxon>Poeciliidae</taxon>
        <taxon>Poeciliinae</taxon>
        <taxon>Poecilia</taxon>
    </lineage>
</organism>
<dbReference type="PANTHER" id="PTHR31635:SF196">
    <property type="entry name" value="REVERSE TRANSCRIPTASE DOMAIN-CONTAINING PROTEIN-RELATED"/>
    <property type="match status" value="1"/>
</dbReference>
<dbReference type="PROSITE" id="PS50878">
    <property type="entry name" value="RT_POL"/>
    <property type="match status" value="1"/>
</dbReference>
<dbReference type="STRING" id="48701.ENSPMEP00000028218"/>